<organism evidence="2">
    <name type="scientific">Strongyloides ratti</name>
    <name type="common">Parasitic roundworm</name>
    <dbReference type="NCBI Taxonomy" id="34506"/>
    <lineage>
        <taxon>Eukaryota</taxon>
        <taxon>Metazoa</taxon>
        <taxon>Ecdysozoa</taxon>
        <taxon>Nematoda</taxon>
        <taxon>Chromadorea</taxon>
        <taxon>Rhabditida</taxon>
        <taxon>Tylenchina</taxon>
        <taxon>Panagrolaimomorpha</taxon>
        <taxon>Strongyloidoidea</taxon>
        <taxon>Strongyloididae</taxon>
        <taxon>Strongyloides</taxon>
    </lineage>
</organism>
<protein>
    <submittedName>
        <fullName evidence="2 4">Uncharacterized protein</fullName>
    </submittedName>
</protein>
<accession>A0A090KVD6</accession>
<keyword evidence="1" id="KW-0175">Coiled coil</keyword>
<dbReference type="Proteomes" id="UP000035682">
    <property type="component" value="Unplaced"/>
</dbReference>
<dbReference type="EMBL" id="LN609407">
    <property type="protein sequence ID" value="CEF61386.1"/>
    <property type="molecule type" value="Genomic_DNA"/>
</dbReference>
<dbReference type="WBParaSite" id="SRAE_0000051100.1">
    <property type="protein sequence ID" value="SRAE_0000051100.1"/>
    <property type="gene ID" value="WBGene00256256"/>
</dbReference>
<name>A0A090KVD6_STRRB</name>
<reference evidence="2" key="1">
    <citation type="submission" date="2014-09" db="EMBL/GenBank/DDBJ databases">
        <authorList>
            <person name="Aslett A.Martin."/>
        </authorList>
    </citation>
    <scope>NUCLEOTIDE SEQUENCE</scope>
    <source>
        <strain evidence="2">ED321 Heterogonic</strain>
    </source>
</reference>
<evidence type="ECO:0000256" key="1">
    <source>
        <dbReference type="SAM" id="Coils"/>
    </source>
</evidence>
<proteinExistence type="predicted"/>
<evidence type="ECO:0000313" key="3">
    <source>
        <dbReference type="Proteomes" id="UP000035682"/>
    </source>
</evidence>
<reference evidence="4" key="3">
    <citation type="submission" date="2020-12" db="UniProtKB">
        <authorList>
            <consortium name="WormBaseParasite"/>
        </authorList>
    </citation>
    <scope>IDENTIFICATION</scope>
</reference>
<sequence>MISNEQFTLFQKMVKEFIDEGFQKLEGRMNNMEKQLADMEQMIIQAQTEGPKSKKEREKKIKEEMWHADFKGRNIKLTYMTFEIINSPVEKKRQYMRNNN</sequence>
<dbReference type="WormBase" id="SRAE_0000051100">
    <property type="protein sequence ID" value="SRP01393"/>
    <property type="gene ID" value="WBGene00256256"/>
</dbReference>
<feature type="coiled-coil region" evidence="1">
    <location>
        <begin position="22"/>
        <end position="49"/>
    </location>
</feature>
<dbReference type="CTD" id="36373754"/>
<dbReference type="GeneID" id="36373754"/>
<evidence type="ECO:0000313" key="2">
    <source>
        <dbReference type="EMBL" id="CEF61386.1"/>
    </source>
</evidence>
<evidence type="ECO:0000313" key="4">
    <source>
        <dbReference type="WBParaSite" id="SRAE_0000051100.1"/>
    </source>
</evidence>
<dbReference type="RefSeq" id="XP_024500595.1">
    <property type="nucleotide sequence ID" value="XM_024646411.1"/>
</dbReference>
<evidence type="ECO:0000313" key="5">
    <source>
        <dbReference type="WormBase" id="SRAE_0000051100"/>
    </source>
</evidence>
<gene>
    <name evidence="2 4 5" type="ORF">SRAE_0000051100</name>
</gene>
<reference evidence="3" key="2">
    <citation type="submission" date="2014-09" db="EMBL/GenBank/DDBJ databases">
        <authorList>
            <person name="Martin A.A."/>
        </authorList>
    </citation>
    <scope>NUCLEOTIDE SEQUENCE</scope>
    <source>
        <strain evidence="3">ED321</strain>
    </source>
</reference>
<dbReference type="AlphaFoldDB" id="A0A090KVD6"/>
<keyword evidence="3" id="KW-1185">Reference proteome</keyword>